<feature type="transmembrane region" description="Helical" evidence="4">
    <location>
        <begin position="182"/>
        <end position="201"/>
    </location>
</feature>
<protein>
    <recommendedName>
        <fullName evidence="5">Fibronectin type-III domain-containing protein</fullName>
    </recommendedName>
</protein>
<keyword evidence="2" id="KW-0624">Polysaccharide degradation</keyword>
<organism evidence="6 7">
    <name type="scientific">Catellatospora methionotrophica</name>
    <dbReference type="NCBI Taxonomy" id="121620"/>
    <lineage>
        <taxon>Bacteria</taxon>
        <taxon>Bacillati</taxon>
        <taxon>Actinomycetota</taxon>
        <taxon>Actinomycetes</taxon>
        <taxon>Micromonosporales</taxon>
        <taxon>Micromonosporaceae</taxon>
        <taxon>Catellatospora</taxon>
    </lineage>
</organism>
<keyword evidence="1" id="KW-0378">Hydrolase</keyword>
<feature type="compositionally biased region" description="Pro residues" evidence="3">
    <location>
        <begin position="237"/>
        <end position="247"/>
    </location>
</feature>
<keyword evidence="7" id="KW-1185">Reference proteome</keyword>
<dbReference type="RefSeq" id="WP_166385563.1">
    <property type="nucleotide sequence ID" value="NZ_BAAATT010000003.1"/>
</dbReference>
<feature type="compositionally biased region" description="Pro residues" evidence="3">
    <location>
        <begin position="255"/>
        <end position="265"/>
    </location>
</feature>
<evidence type="ECO:0000313" key="6">
    <source>
        <dbReference type="EMBL" id="GIG16411.1"/>
    </source>
</evidence>
<evidence type="ECO:0000256" key="1">
    <source>
        <dbReference type="ARBA" id="ARBA00023295"/>
    </source>
</evidence>
<dbReference type="Pfam" id="PF00041">
    <property type="entry name" value="fn3"/>
    <property type="match status" value="1"/>
</dbReference>
<keyword evidence="1" id="KW-0326">Glycosidase</keyword>
<feature type="domain" description="Fibronectin type-III" evidence="5">
    <location>
        <begin position="282"/>
        <end position="371"/>
    </location>
</feature>
<accession>A0A8J3PG56</accession>
<evidence type="ECO:0000256" key="2">
    <source>
        <dbReference type="ARBA" id="ARBA00023326"/>
    </source>
</evidence>
<keyword evidence="4" id="KW-0472">Membrane</keyword>
<dbReference type="Proteomes" id="UP000660339">
    <property type="component" value="Unassembled WGS sequence"/>
</dbReference>
<dbReference type="CDD" id="cd00063">
    <property type="entry name" value="FN3"/>
    <property type="match status" value="1"/>
</dbReference>
<dbReference type="InterPro" id="IPR013783">
    <property type="entry name" value="Ig-like_fold"/>
</dbReference>
<keyword evidence="2" id="KW-0119">Carbohydrate metabolism</keyword>
<dbReference type="EMBL" id="BONJ01000026">
    <property type="protein sequence ID" value="GIG16411.1"/>
    <property type="molecule type" value="Genomic_DNA"/>
</dbReference>
<proteinExistence type="predicted"/>
<dbReference type="Gene3D" id="2.60.40.10">
    <property type="entry name" value="Immunoglobulins"/>
    <property type="match status" value="1"/>
</dbReference>
<dbReference type="SUPFAM" id="SSF49265">
    <property type="entry name" value="Fibronectin type III"/>
    <property type="match status" value="1"/>
</dbReference>
<name>A0A8J3PG56_9ACTN</name>
<gene>
    <name evidence="6" type="ORF">Cme02nite_47430</name>
</gene>
<dbReference type="SMART" id="SM00060">
    <property type="entry name" value="FN3"/>
    <property type="match status" value="1"/>
</dbReference>
<reference evidence="6" key="1">
    <citation type="submission" date="2021-01" db="EMBL/GenBank/DDBJ databases">
        <title>Whole genome shotgun sequence of Catellatospora methionotrophica NBRC 14553.</title>
        <authorList>
            <person name="Komaki H."/>
            <person name="Tamura T."/>
        </authorList>
    </citation>
    <scope>NUCLEOTIDE SEQUENCE</scope>
    <source>
        <strain evidence="6">NBRC 14553</strain>
    </source>
</reference>
<dbReference type="PRINTS" id="PR01217">
    <property type="entry name" value="PRICHEXTENSN"/>
</dbReference>
<evidence type="ECO:0000256" key="3">
    <source>
        <dbReference type="SAM" id="MobiDB-lite"/>
    </source>
</evidence>
<feature type="region of interest" description="Disordered" evidence="3">
    <location>
        <begin position="220"/>
        <end position="284"/>
    </location>
</feature>
<dbReference type="PROSITE" id="PS50853">
    <property type="entry name" value="FN3"/>
    <property type="match status" value="1"/>
</dbReference>
<dbReference type="GO" id="GO:0016798">
    <property type="term" value="F:hydrolase activity, acting on glycosyl bonds"/>
    <property type="evidence" value="ECO:0007669"/>
    <property type="project" value="UniProtKB-KW"/>
</dbReference>
<dbReference type="InterPro" id="IPR003961">
    <property type="entry name" value="FN3_dom"/>
</dbReference>
<dbReference type="PRINTS" id="PR00014">
    <property type="entry name" value="FNTYPEIII"/>
</dbReference>
<evidence type="ECO:0000256" key="4">
    <source>
        <dbReference type="SAM" id="Phobius"/>
    </source>
</evidence>
<evidence type="ECO:0000313" key="7">
    <source>
        <dbReference type="Proteomes" id="UP000660339"/>
    </source>
</evidence>
<dbReference type="GO" id="GO:0000272">
    <property type="term" value="P:polysaccharide catabolic process"/>
    <property type="evidence" value="ECO:0007669"/>
    <property type="project" value="UniProtKB-KW"/>
</dbReference>
<feature type="compositionally biased region" description="Pro residues" evidence="3">
    <location>
        <begin position="273"/>
        <end position="283"/>
    </location>
</feature>
<comment type="caution">
    <text evidence="6">The sequence shown here is derived from an EMBL/GenBank/DDBJ whole genome shotgun (WGS) entry which is preliminary data.</text>
</comment>
<feature type="region of interest" description="Disordered" evidence="3">
    <location>
        <begin position="362"/>
        <end position="413"/>
    </location>
</feature>
<dbReference type="InterPro" id="IPR036116">
    <property type="entry name" value="FN3_sf"/>
</dbReference>
<keyword evidence="4" id="KW-0812">Transmembrane</keyword>
<feature type="compositionally biased region" description="Pro residues" evidence="3">
    <location>
        <begin position="381"/>
        <end position="395"/>
    </location>
</feature>
<keyword evidence="4" id="KW-1133">Transmembrane helix</keyword>
<sequence>MPQPQSTRVKHARALVVELGQLLADLTAGHDVDAVHQRLLARFDAVEHDRRIGPLELDRQVFADTWSALRDGADLPAAAWERVVLPTVVVFGTAQTVKIYLELATAYWLAARDAVDAVPDYPAAAAALAADESSTVVSSTPSAVVPRSAAPRAGSPEAVRDVAALQGPDPQGQNRTGPDRRVLVAVAAAVLVTVFVVLLLVRPGGDPSVPAQAAMPLPDLSSGAVSGDAGQPSLLPTTPPTASPQPSPVISGAPMPTPTWTPPAPAVTTPGTTPAPPVAPSPPRHLTAVAADEHTVWLLWSAPADGGSGGVAFYRVQRDGRFIGWTSDTSVTVTGLTPGTSYTFAVVARNAAGLESVPGNQITVTTAVPPPASPSASSVSPPEPSPTSEPSPSPSQLPTATASPADESAVPAE</sequence>
<dbReference type="AlphaFoldDB" id="A0A8J3PG56"/>
<evidence type="ECO:0000259" key="5">
    <source>
        <dbReference type="PROSITE" id="PS50853"/>
    </source>
</evidence>